<feature type="compositionally biased region" description="Polar residues" evidence="1">
    <location>
        <begin position="47"/>
        <end position="63"/>
    </location>
</feature>
<dbReference type="Proteomes" id="UP000314616">
    <property type="component" value="Chromosome"/>
</dbReference>
<evidence type="ECO:0000256" key="1">
    <source>
        <dbReference type="SAM" id="MobiDB-lite"/>
    </source>
</evidence>
<organism evidence="2 3">
    <name type="scientific">Georgenia yuyongxinii</name>
    <dbReference type="NCBI Taxonomy" id="2589797"/>
    <lineage>
        <taxon>Bacteria</taxon>
        <taxon>Bacillati</taxon>
        <taxon>Actinomycetota</taxon>
        <taxon>Actinomycetes</taxon>
        <taxon>Micrococcales</taxon>
        <taxon>Bogoriellaceae</taxon>
        <taxon>Georgenia</taxon>
    </lineage>
</organism>
<proteinExistence type="predicted"/>
<evidence type="ECO:0000313" key="3">
    <source>
        <dbReference type="Proteomes" id="UP000314616"/>
    </source>
</evidence>
<dbReference type="KEGG" id="gyu:FE374_05115"/>
<protein>
    <submittedName>
        <fullName evidence="2">Uncharacterized protein</fullName>
    </submittedName>
</protein>
<evidence type="ECO:0000313" key="2">
    <source>
        <dbReference type="EMBL" id="QDC24092.1"/>
    </source>
</evidence>
<dbReference type="AlphaFoldDB" id="A0A5B8C4R0"/>
<name>A0A5B8C4R0_9MICO</name>
<feature type="region of interest" description="Disordered" evidence="1">
    <location>
        <begin position="1"/>
        <end position="63"/>
    </location>
</feature>
<reference evidence="2 3" key="1">
    <citation type="submission" date="2019-05" db="EMBL/GenBank/DDBJ databases">
        <title>Georgenia *** sp. nov., and Georgenia *** sp. nov., isolated from the intestinal contents of plateau pika (Ochotona curzoniae) in the Qinghai-Tibet plateau of China.</title>
        <authorList>
            <person name="Tian Z."/>
        </authorList>
    </citation>
    <scope>NUCLEOTIDE SEQUENCE [LARGE SCALE GENOMIC DNA]</scope>
    <source>
        <strain evidence="2 3">Z443</strain>
    </source>
</reference>
<accession>A0A5B8C4R0</accession>
<gene>
    <name evidence="2" type="ORF">FE374_05115</name>
</gene>
<dbReference type="EMBL" id="CP040915">
    <property type="protein sequence ID" value="QDC24092.1"/>
    <property type="molecule type" value="Genomic_DNA"/>
</dbReference>
<feature type="compositionally biased region" description="Basic and acidic residues" evidence="1">
    <location>
        <begin position="25"/>
        <end position="37"/>
    </location>
</feature>
<dbReference type="RefSeq" id="WP_139927536.1">
    <property type="nucleotide sequence ID" value="NZ_CP040915.1"/>
</dbReference>
<sequence length="63" mass="6776">MSADDNTRALEIFGMAPREPSAEPEADRQHAEARSDAALRFFGLPTTDPTTSGTEPDSTTSHN</sequence>